<organism evidence="2 3">
    <name type="scientific">Saccharothrix violaceirubra</name>
    <dbReference type="NCBI Taxonomy" id="413306"/>
    <lineage>
        <taxon>Bacteria</taxon>
        <taxon>Bacillati</taxon>
        <taxon>Actinomycetota</taxon>
        <taxon>Actinomycetes</taxon>
        <taxon>Pseudonocardiales</taxon>
        <taxon>Pseudonocardiaceae</taxon>
        <taxon>Saccharothrix</taxon>
    </lineage>
</organism>
<dbReference type="EMBL" id="JACHJS010000001">
    <property type="protein sequence ID" value="MBB4965329.1"/>
    <property type="molecule type" value="Genomic_DNA"/>
</dbReference>
<dbReference type="AlphaFoldDB" id="A0A7W7WVH0"/>
<evidence type="ECO:0000313" key="3">
    <source>
        <dbReference type="Proteomes" id="UP000542674"/>
    </source>
</evidence>
<feature type="region of interest" description="Disordered" evidence="1">
    <location>
        <begin position="315"/>
        <end position="352"/>
    </location>
</feature>
<comment type="caution">
    <text evidence="2">The sequence shown here is derived from an EMBL/GenBank/DDBJ whole genome shotgun (WGS) entry which is preliminary data.</text>
</comment>
<dbReference type="RefSeq" id="WP_184668825.1">
    <property type="nucleotide sequence ID" value="NZ_BAABAI010000045.1"/>
</dbReference>
<evidence type="ECO:0000313" key="2">
    <source>
        <dbReference type="EMBL" id="MBB4965329.1"/>
    </source>
</evidence>
<feature type="compositionally biased region" description="Basic and acidic residues" evidence="1">
    <location>
        <begin position="315"/>
        <end position="331"/>
    </location>
</feature>
<protein>
    <submittedName>
        <fullName evidence="2">Uncharacterized protein</fullName>
    </submittedName>
</protein>
<sequence length="507" mass="55723">MRDLYALDPDGVHRDMWVLSDLDPGSVGQSVRFLRNQAVRYDKNEQRLRAVSSGSGRMEMRGDYAREYTRVLKELPAGPRRLAIAYAEGAKVLDDYAAVLARTHAEVHAAATTAQLADTGYRGALAAFCSLVPVTLSGTGVWRGLNQQSARTLSAGLPPPVPDYAVKLGSQAEQAETTRRNAQRQALFATACHRAAALLCAAALDSAADFAGGPGGDIGRGGRPGGQRHFLLSAPTLSDPGQSRDGRARGDFRVLRRWARKLRAQGVASVREMDGNSVKDSRRRPRERAITTARYRRGEFEKVVKVYNFSGQKHDWTPADRAPDRPDKGRLFETSPAPSYDPKARDWSVDGDRDRTHDAEAKLFEDLARLHLREYSGLSASEVDQALEKAARQVKSLDSVDGKFYEPNLRGQLQRTQDRLDLAISELNKRASKKAEGKGGSYSPFVAEDISGDLRMIVDLPSAKLDGVPPEFQVCLSCQKVMIAYESAFPGVRLEVVNLDGERLYPP</sequence>
<evidence type="ECO:0000256" key="1">
    <source>
        <dbReference type="SAM" id="MobiDB-lite"/>
    </source>
</evidence>
<name>A0A7W7WVH0_9PSEU</name>
<dbReference type="Proteomes" id="UP000542674">
    <property type="component" value="Unassembled WGS sequence"/>
</dbReference>
<proteinExistence type="predicted"/>
<feature type="compositionally biased region" description="Basic and acidic residues" evidence="1">
    <location>
        <begin position="342"/>
        <end position="352"/>
    </location>
</feature>
<reference evidence="2 3" key="1">
    <citation type="submission" date="2020-08" db="EMBL/GenBank/DDBJ databases">
        <title>Sequencing the genomes of 1000 actinobacteria strains.</title>
        <authorList>
            <person name="Klenk H.-P."/>
        </authorList>
    </citation>
    <scope>NUCLEOTIDE SEQUENCE [LARGE SCALE GENOMIC DNA]</scope>
    <source>
        <strain evidence="2 3">DSM 45084</strain>
    </source>
</reference>
<accession>A0A7W7WVH0</accession>
<gene>
    <name evidence="2" type="ORF">F4559_002688</name>
</gene>
<keyword evidence="3" id="KW-1185">Reference proteome</keyword>